<dbReference type="AlphaFoldDB" id="D1B8K6"/>
<dbReference type="STRING" id="525903.Taci_0372"/>
<keyword evidence="1" id="KW-0472">Membrane</keyword>
<feature type="transmembrane region" description="Helical" evidence="1">
    <location>
        <begin position="27"/>
        <end position="48"/>
    </location>
</feature>
<feature type="transmembrane region" description="Helical" evidence="1">
    <location>
        <begin position="54"/>
        <end position="74"/>
    </location>
</feature>
<keyword evidence="4" id="KW-1185">Reference proteome</keyword>
<evidence type="ECO:0000313" key="3">
    <source>
        <dbReference type="EMBL" id="ACZ18609.1"/>
    </source>
</evidence>
<feature type="transmembrane region" description="Helical" evidence="1">
    <location>
        <begin position="559"/>
        <end position="581"/>
    </location>
</feature>
<feature type="transmembrane region" description="Helical" evidence="1">
    <location>
        <begin position="267"/>
        <end position="293"/>
    </location>
</feature>
<feature type="transmembrane region" description="Helical" evidence="1">
    <location>
        <begin position="448"/>
        <end position="475"/>
    </location>
</feature>
<dbReference type="OrthoDB" id="464at2"/>
<feature type="domain" description="TRAP C4-dicarboxylate transport system permease DctM subunit" evidence="2">
    <location>
        <begin position="122"/>
        <end position="557"/>
    </location>
</feature>
<organism evidence="3 4">
    <name type="scientific">Thermanaerovibrio acidaminovorans (strain ATCC 49978 / DSM 6589 / Su883)</name>
    <name type="common">Selenomonas acidaminovorans</name>
    <dbReference type="NCBI Taxonomy" id="525903"/>
    <lineage>
        <taxon>Bacteria</taxon>
        <taxon>Thermotogati</taxon>
        <taxon>Synergistota</taxon>
        <taxon>Synergistia</taxon>
        <taxon>Synergistales</taxon>
        <taxon>Synergistaceae</taxon>
        <taxon>Thermanaerovibrio</taxon>
    </lineage>
</organism>
<feature type="transmembrane region" description="Helical" evidence="1">
    <location>
        <begin position="305"/>
        <end position="324"/>
    </location>
</feature>
<dbReference type="Proteomes" id="UP000002030">
    <property type="component" value="Chromosome"/>
</dbReference>
<dbReference type="HOGENOM" id="CLU_007041_3_1_0"/>
<dbReference type="KEGG" id="tai:Taci_0372"/>
<protein>
    <submittedName>
        <fullName evidence="3">TRAP transporter, 4TM/12TM fusion protein</fullName>
    </submittedName>
</protein>
<feature type="transmembrane region" description="Helical" evidence="1">
    <location>
        <begin position="81"/>
        <end position="99"/>
    </location>
</feature>
<feature type="transmembrane region" description="Helical" evidence="1">
    <location>
        <begin position="134"/>
        <end position="151"/>
    </location>
</feature>
<dbReference type="RefSeq" id="WP_012869125.1">
    <property type="nucleotide sequence ID" value="NC_013522.1"/>
</dbReference>
<sequence length="636" mass="67372">MNQILKLLSPFESLPNRSFSGRLKLAVGLYAVAVSLIHCWMNTMGVMMTIKMNALHLGTLMGLTFILCPAMPWSPKDRPSVLDLILAGFSLFSAAYMIVRYDQLLALNMEPSAMDLWLGALMVAVLAEASRRSVGIPLTLLSLAFLGYTRFGPYFPGLFAHRGFNWERILVRMIFTDEGIYGTTLTVSATYVFMFILFGAFLAATRTSEFFNDLALALAGRYRGGPAKVSVIASALMGTISGSAQANVATTGAFTIPLMKKIGYPDYFAGAVEASASTGGILMPPIMGATAFIMSSFLGIPYVKIMLAGFAPAILYFLGIMFMVDLQAKRQGMRGLPPEEVPSLSKTMAERGHMLIPLAFIIYMLVAGYTPLFSAMAGLVAIIVVSSLRPSTRMSLKDALRALEDGAVSSAPVAVSCAIVGFIVGSVGMTGLGQVIALNIMHLSGGMLWASLLLCMVASIVLGMGLPSTACYIVVATIAAPALQGMGVPSLAAHFFAFYYGTLSGVVPPVALTSFTAAGLSGGRPTKVALTGLFLTSSGLILPFFFVYNPVLLLIDFSWVSFLGVFGLTALGILCLSGAFIGTGLTDMGWVERLAFLVAGVVLVYPKGAGLALSLGAFLGAFALHLIMSRRRTVPA</sequence>
<dbReference type="eggNOG" id="COG4666">
    <property type="taxonomic scope" value="Bacteria"/>
</dbReference>
<evidence type="ECO:0000313" key="4">
    <source>
        <dbReference type="Proteomes" id="UP000002030"/>
    </source>
</evidence>
<feature type="transmembrane region" description="Helical" evidence="1">
    <location>
        <begin position="495"/>
        <end position="516"/>
    </location>
</feature>
<dbReference type="PATRIC" id="fig|525903.6.peg.376"/>
<feature type="transmembrane region" description="Helical" evidence="1">
    <location>
        <begin position="611"/>
        <end position="628"/>
    </location>
</feature>
<gene>
    <name evidence="3" type="ordered locus">Taci_0372</name>
</gene>
<evidence type="ECO:0000259" key="2">
    <source>
        <dbReference type="Pfam" id="PF06808"/>
    </source>
</evidence>
<feature type="transmembrane region" description="Helical" evidence="1">
    <location>
        <begin position="528"/>
        <end position="547"/>
    </location>
</feature>
<keyword evidence="1" id="KW-1133">Transmembrane helix</keyword>
<feature type="transmembrane region" description="Helical" evidence="1">
    <location>
        <begin position="355"/>
        <end position="388"/>
    </location>
</feature>
<dbReference type="InterPro" id="IPR010656">
    <property type="entry name" value="DctM"/>
</dbReference>
<accession>D1B8K6</accession>
<dbReference type="EMBL" id="CP001818">
    <property type="protein sequence ID" value="ACZ18609.1"/>
    <property type="molecule type" value="Genomic_DNA"/>
</dbReference>
<dbReference type="Pfam" id="PF06808">
    <property type="entry name" value="DctM"/>
    <property type="match status" value="1"/>
</dbReference>
<name>D1B8K6_THEAS</name>
<feature type="transmembrane region" description="Helical" evidence="1">
    <location>
        <begin position="408"/>
        <end position="436"/>
    </location>
</feature>
<dbReference type="NCBIfam" id="TIGR02123">
    <property type="entry name" value="TRAP_fused"/>
    <property type="match status" value="1"/>
</dbReference>
<dbReference type="EnsemblBacteria" id="ACZ18609">
    <property type="protein sequence ID" value="ACZ18609"/>
    <property type="gene ID" value="Taci_0372"/>
</dbReference>
<reference evidence="3 4" key="1">
    <citation type="journal article" date="2009" name="Stand. Genomic Sci.">
        <title>Complete genome sequence of Thermanaerovibrio acidaminovorans type strain (Su883).</title>
        <authorList>
            <person name="Chovatia M."/>
            <person name="Sikorski J."/>
            <person name="Schroder M."/>
            <person name="Lapidus A."/>
            <person name="Nolan M."/>
            <person name="Tice H."/>
            <person name="Glavina Del Rio T."/>
            <person name="Copeland A."/>
            <person name="Cheng J.F."/>
            <person name="Lucas S."/>
            <person name="Chen F."/>
            <person name="Bruce D."/>
            <person name="Goodwin L."/>
            <person name="Pitluck S."/>
            <person name="Ivanova N."/>
            <person name="Mavromatis K."/>
            <person name="Ovchinnikova G."/>
            <person name="Pati A."/>
            <person name="Chen A."/>
            <person name="Palaniappan K."/>
            <person name="Land M."/>
            <person name="Hauser L."/>
            <person name="Chang Y.J."/>
            <person name="Jeffries C.D."/>
            <person name="Chain P."/>
            <person name="Saunders E."/>
            <person name="Detter J.C."/>
            <person name="Brettin T."/>
            <person name="Rohde M."/>
            <person name="Goker M."/>
            <person name="Spring S."/>
            <person name="Bristow J."/>
            <person name="Markowitz V."/>
            <person name="Hugenholtz P."/>
            <person name="Kyrpides N.C."/>
            <person name="Klenk H.P."/>
            <person name="Eisen J.A."/>
        </authorList>
    </citation>
    <scope>NUCLEOTIDE SEQUENCE [LARGE SCALE GENOMIC DNA]</scope>
    <source>
        <strain evidence="4">ATCC 49978 / DSM 6589 / Su883</strain>
    </source>
</reference>
<feature type="transmembrane region" description="Helical" evidence="1">
    <location>
        <begin position="180"/>
        <end position="204"/>
    </location>
</feature>
<proteinExistence type="predicted"/>
<dbReference type="PANTHER" id="PTHR43849">
    <property type="entry name" value="BLL3936 PROTEIN"/>
    <property type="match status" value="1"/>
</dbReference>
<dbReference type="PANTHER" id="PTHR43849:SF2">
    <property type="entry name" value="BLL3936 PROTEIN"/>
    <property type="match status" value="1"/>
</dbReference>
<dbReference type="InterPro" id="IPR011853">
    <property type="entry name" value="TRAP_DctM-Dct_fused"/>
</dbReference>
<evidence type="ECO:0000256" key="1">
    <source>
        <dbReference type="SAM" id="Phobius"/>
    </source>
</evidence>
<keyword evidence="1" id="KW-0812">Transmembrane</keyword>